<keyword evidence="7" id="KW-1185">Reference proteome</keyword>
<comment type="similarity">
    <text evidence="1">Belongs to the OPA3 family.</text>
</comment>
<evidence type="ECO:0000313" key="5">
    <source>
        <dbReference type="EMBL" id="ODV72824.1"/>
    </source>
</evidence>
<dbReference type="Pfam" id="PF07047">
    <property type="entry name" value="OPA3"/>
    <property type="match status" value="1"/>
</dbReference>
<dbReference type="OMA" id="WAEFEGT"/>
<feature type="coiled-coil region" evidence="3">
    <location>
        <begin position="102"/>
        <end position="179"/>
    </location>
</feature>
<name>A0A0H5C2R6_CYBJN</name>
<dbReference type="OrthoDB" id="2129069at2759"/>
<sequence>MSGLGIKLGSLFIRQISKPISNIIKAHAQQHEYFRKICISVAQKVHKTDITVRMRLLGEEGTAKVRPLNDKRAIETGATFLSETFVFAVAGSIVVFEAYRQRQKELTRRETVEDDIKTLQHEIEYLKRKLREYNVRLDDYTPLKDLNPKVLRLDENGDSVDLTVQVQELNDRLDALERVDTAKEGDAEEKK</sequence>
<dbReference type="RefSeq" id="XP_020069863.1">
    <property type="nucleotide sequence ID" value="XM_020213743.1"/>
</dbReference>
<dbReference type="GeneID" id="30988139"/>
<evidence type="ECO:0000313" key="6">
    <source>
        <dbReference type="Proteomes" id="UP000038830"/>
    </source>
</evidence>
<accession>A0A0H5C2R6</accession>
<dbReference type="GO" id="GO:0019216">
    <property type="term" value="P:regulation of lipid metabolic process"/>
    <property type="evidence" value="ECO:0007669"/>
    <property type="project" value="TreeGrafter"/>
</dbReference>
<proteinExistence type="inferred from homology"/>
<dbReference type="EMBL" id="KV453933">
    <property type="protein sequence ID" value="ODV72824.1"/>
    <property type="molecule type" value="Genomic_DNA"/>
</dbReference>
<dbReference type="Proteomes" id="UP000094389">
    <property type="component" value="Unassembled WGS sequence"/>
</dbReference>
<dbReference type="PANTHER" id="PTHR12499">
    <property type="entry name" value="OPTIC ATROPHY 3 PROTEIN OPA3"/>
    <property type="match status" value="1"/>
</dbReference>
<evidence type="ECO:0000313" key="4">
    <source>
        <dbReference type="EMBL" id="CEP22158.1"/>
    </source>
</evidence>
<reference evidence="5 7" key="3">
    <citation type="journal article" date="2016" name="Proc. Natl. Acad. Sci. U.S.A.">
        <title>Comparative genomics of biotechnologically important yeasts.</title>
        <authorList>
            <person name="Riley R."/>
            <person name="Haridas S."/>
            <person name="Wolfe K.H."/>
            <person name="Lopes M.R."/>
            <person name="Hittinger C.T."/>
            <person name="Goeker M."/>
            <person name="Salamov A.A."/>
            <person name="Wisecaver J.H."/>
            <person name="Long T.M."/>
            <person name="Calvey C.H."/>
            <person name="Aerts A.L."/>
            <person name="Barry K.W."/>
            <person name="Choi C."/>
            <person name="Clum A."/>
            <person name="Coughlan A.Y."/>
            <person name="Deshpande S."/>
            <person name="Douglass A.P."/>
            <person name="Hanson S.J."/>
            <person name="Klenk H.-P."/>
            <person name="LaButti K.M."/>
            <person name="Lapidus A."/>
            <person name="Lindquist E.A."/>
            <person name="Lipzen A.M."/>
            <person name="Meier-Kolthoff J.P."/>
            <person name="Ohm R.A."/>
            <person name="Otillar R.P."/>
            <person name="Pangilinan J.L."/>
            <person name="Peng Y."/>
            <person name="Rokas A."/>
            <person name="Rosa C.A."/>
            <person name="Scheuner C."/>
            <person name="Sibirny A.A."/>
            <person name="Slot J.C."/>
            <person name="Stielow J.B."/>
            <person name="Sun H."/>
            <person name="Kurtzman C.P."/>
            <person name="Blackwell M."/>
            <person name="Grigoriev I.V."/>
            <person name="Jeffries T.W."/>
        </authorList>
    </citation>
    <scope>NUCLEOTIDE SEQUENCE [LARGE SCALE GENOMIC DNA]</scope>
    <source>
        <strain evidence="7">ATCC 18201 / CBS 1600 / BCRC 20928 / JCM 3617 / NBRC 0987 / NRRL Y-1542</strain>
        <strain evidence="5">NRRL Y-1542</strain>
    </source>
</reference>
<dbReference type="InterPro" id="IPR010754">
    <property type="entry name" value="OPA3-like"/>
</dbReference>
<dbReference type="PANTHER" id="PTHR12499:SF0">
    <property type="entry name" value="OPTIC ATROPHY 3 PROTEIN"/>
    <property type="match status" value="1"/>
</dbReference>
<evidence type="ECO:0000313" key="7">
    <source>
        <dbReference type="Proteomes" id="UP000094389"/>
    </source>
</evidence>
<dbReference type="Proteomes" id="UP000038830">
    <property type="component" value="Unassembled WGS sequence"/>
</dbReference>
<evidence type="ECO:0000256" key="2">
    <source>
        <dbReference type="ARBA" id="ARBA00023054"/>
    </source>
</evidence>
<accession>A0A1E4S009</accession>
<gene>
    <name evidence="4" type="ORF">BN1211_2434</name>
    <name evidence="5" type="ORF">CYBJADRAFT_163179</name>
</gene>
<keyword evidence="2 3" id="KW-0175">Coiled coil</keyword>
<organism evidence="4 6">
    <name type="scientific">Cyberlindnera jadinii (strain ATCC 18201 / CBS 1600 / BCRC 20928 / JCM 3617 / NBRC 0987 / NRRL Y-1542)</name>
    <name type="common">Torula yeast</name>
    <name type="synonym">Candida utilis</name>
    <dbReference type="NCBI Taxonomy" id="983966"/>
    <lineage>
        <taxon>Eukaryota</taxon>
        <taxon>Fungi</taxon>
        <taxon>Dikarya</taxon>
        <taxon>Ascomycota</taxon>
        <taxon>Saccharomycotina</taxon>
        <taxon>Saccharomycetes</taxon>
        <taxon>Phaffomycetales</taxon>
        <taxon>Phaffomycetaceae</taxon>
        <taxon>Cyberlindnera</taxon>
    </lineage>
</organism>
<evidence type="ECO:0000256" key="3">
    <source>
        <dbReference type="SAM" id="Coils"/>
    </source>
</evidence>
<dbReference type="GO" id="GO:0005739">
    <property type="term" value="C:mitochondrion"/>
    <property type="evidence" value="ECO:0007669"/>
    <property type="project" value="TreeGrafter"/>
</dbReference>
<reference evidence="4" key="1">
    <citation type="submission" date="2014-12" db="EMBL/GenBank/DDBJ databases">
        <authorList>
            <person name="Jaenicke S."/>
        </authorList>
    </citation>
    <scope>NUCLEOTIDE SEQUENCE [LARGE SCALE GENOMIC DNA]</scope>
    <source>
        <strain evidence="4">CBS1600</strain>
    </source>
</reference>
<reference evidence="6" key="2">
    <citation type="journal article" date="2015" name="J. Biotechnol.">
        <title>The structure of the Cyberlindnera jadinii genome and its relation to Candida utilis analyzed by the occurrence of single nucleotide polymorphisms.</title>
        <authorList>
            <person name="Rupp O."/>
            <person name="Brinkrolf K."/>
            <person name="Buerth C."/>
            <person name="Kunigo M."/>
            <person name="Schneider J."/>
            <person name="Jaenicke S."/>
            <person name="Goesmann A."/>
            <person name="Puehler A."/>
            <person name="Jaeger K.-E."/>
            <person name="Ernst J.F."/>
        </authorList>
    </citation>
    <scope>NUCLEOTIDE SEQUENCE [LARGE SCALE GENOMIC DNA]</scope>
    <source>
        <strain evidence="6">ATCC 18201 / CBS 1600 / BCRC 20928 / JCM 3617 / NBRC 0987 / NRRL Y-1542</strain>
    </source>
</reference>
<protein>
    <submittedName>
        <fullName evidence="5">OPA3-domain-containing protein</fullName>
    </submittedName>
    <submittedName>
        <fullName evidence="4">OPA3-like protein</fullName>
    </submittedName>
</protein>
<dbReference type="AlphaFoldDB" id="A0A0H5C2R6"/>
<evidence type="ECO:0000256" key="1">
    <source>
        <dbReference type="ARBA" id="ARBA00007584"/>
    </source>
</evidence>
<dbReference type="EMBL" id="CDQK01000003">
    <property type="protein sequence ID" value="CEP22158.1"/>
    <property type="molecule type" value="Genomic_DNA"/>
</dbReference>